<accession>A0A4R6AK34</accession>
<dbReference type="Gene3D" id="1.10.10.10">
    <property type="entry name" value="Winged helix-like DNA-binding domain superfamily/Winged helix DNA-binding domain"/>
    <property type="match status" value="1"/>
</dbReference>
<dbReference type="InterPro" id="IPR036388">
    <property type="entry name" value="WH-like_DNA-bd_sf"/>
</dbReference>
<protein>
    <submittedName>
        <fullName evidence="8">Transcriptional repressor</fullName>
    </submittedName>
</protein>
<dbReference type="PANTHER" id="PTHR33202">
    <property type="entry name" value="ZINC UPTAKE REGULATION PROTEIN"/>
    <property type="match status" value="1"/>
</dbReference>
<dbReference type="GO" id="GO:0005829">
    <property type="term" value="C:cytosol"/>
    <property type="evidence" value="ECO:0007669"/>
    <property type="project" value="TreeGrafter"/>
</dbReference>
<name>A0A4R6AK34_9RHOB</name>
<proteinExistence type="inferred from homology"/>
<keyword evidence="9" id="KW-1185">Reference proteome</keyword>
<organism evidence="8 9">
    <name type="scientific">Palleronia sediminis</name>
    <dbReference type="NCBI Taxonomy" id="2547833"/>
    <lineage>
        <taxon>Bacteria</taxon>
        <taxon>Pseudomonadati</taxon>
        <taxon>Pseudomonadota</taxon>
        <taxon>Alphaproteobacteria</taxon>
        <taxon>Rhodobacterales</taxon>
        <taxon>Roseobacteraceae</taxon>
        <taxon>Palleronia</taxon>
    </lineage>
</organism>
<evidence type="ECO:0000256" key="5">
    <source>
        <dbReference type="ARBA" id="ARBA00023125"/>
    </source>
</evidence>
<comment type="cofactor">
    <cofactor evidence="7">
        <name>Zn(2+)</name>
        <dbReference type="ChEBI" id="CHEBI:29105"/>
    </cofactor>
    <text evidence="7">Binds 1 zinc ion per subunit.</text>
</comment>
<feature type="binding site" evidence="7">
    <location>
        <position position="154"/>
    </location>
    <ligand>
        <name>Zn(2+)</name>
        <dbReference type="ChEBI" id="CHEBI:29105"/>
    </ligand>
</feature>
<keyword evidence="2" id="KW-0678">Repressor</keyword>
<feature type="binding site" evidence="7">
    <location>
        <position position="111"/>
    </location>
    <ligand>
        <name>Zn(2+)</name>
        <dbReference type="ChEBI" id="CHEBI:29105"/>
    </ligand>
</feature>
<dbReference type="Gene3D" id="3.30.1490.190">
    <property type="match status" value="1"/>
</dbReference>
<dbReference type="GO" id="GO:0045892">
    <property type="term" value="P:negative regulation of DNA-templated transcription"/>
    <property type="evidence" value="ECO:0007669"/>
    <property type="project" value="TreeGrafter"/>
</dbReference>
<evidence type="ECO:0000313" key="8">
    <source>
        <dbReference type="EMBL" id="TDL83725.1"/>
    </source>
</evidence>
<dbReference type="EMBL" id="SNAA01000002">
    <property type="protein sequence ID" value="TDL83725.1"/>
    <property type="molecule type" value="Genomic_DNA"/>
</dbReference>
<keyword evidence="5" id="KW-0238">DNA-binding</keyword>
<keyword evidence="4" id="KW-0805">Transcription regulation</keyword>
<keyword evidence="6" id="KW-0804">Transcription</keyword>
<dbReference type="RefSeq" id="WP_133395677.1">
    <property type="nucleotide sequence ID" value="NZ_SNAA01000002.1"/>
</dbReference>
<dbReference type="GO" id="GO:1900376">
    <property type="term" value="P:regulation of secondary metabolite biosynthetic process"/>
    <property type="evidence" value="ECO:0007669"/>
    <property type="project" value="TreeGrafter"/>
</dbReference>
<evidence type="ECO:0000256" key="2">
    <source>
        <dbReference type="ARBA" id="ARBA00022491"/>
    </source>
</evidence>
<evidence type="ECO:0000256" key="4">
    <source>
        <dbReference type="ARBA" id="ARBA00023015"/>
    </source>
</evidence>
<feature type="binding site" evidence="7">
    <location>
        <position position="114"/>
    </location>
    <ligand>
        <name>Zn(2+)</name>
        <dbReference type="ChEBI" id="CHEBI:29105"/>
    </ligand>
</feature>
<sequence>MSCQSFTPHDHAACRAEALEAARARCAASGLRLTPARERTLAILLDAPRALGAYDILGRLAAEGHGAQPPAVYRALDFLTAQGFAHRVEKLNAFVACARPGAAHRPSFLICRGCDAVSEQAAPAAPPALAAAARAAGFTIEDTVLEATGLCPGCIGTRA</sequence>
<dbReference type="Proteomes" id="UP000295701">
    <property type="component" value="Unassembled WGS sequence"/>
</dbReference>
<dbReference type="SUPFAM" id="SSF46785">
    <property type="entry name" value="Winged helix' DNA-binding domain"/>
    <property type="match status" value="1"/>
</dbReference>
<keyword evidence="7" id="KW-0479">Metal-binding</keyword>
<evidence type="ECO:0000313" key="9">
    <source>
        <dbReference type="Proteomes" id="UP000295701"/>
    </source>
</evidence>
<feature type="binding site" evidence="7">
    <location>
        <position position="151"/>
    </location>
    <ligand>
        <name>Zn(2+)</name>
        <dbReference type="ChEBI" id="CHEBI:29105"/>
    </ligand>
</feature>
<dbReference type="GO" id="GO:0000976">
    <property type="term" value="F:transcription cis-regulatory region binding"/>
    <property type="evidence" value="ECO:0007669"/>
    <property type="project" value="TreeGrafter"/>
</dbReference>
<keyword evidence="3 7" id="KW-0862">Zinc</keyword>
<dbReference type="PANTHER" id="PTHR33202:SF6">
    <property type="entry name" value="ZINC UPTAKE REGULATION PROTEIN"/>
    <property type="match status" value="1"/>
</dbReference>
<dbReference type="AlphaFoldDB" id="A0A4R6AK34"/>
<evidence type="ECO:0000256" key="1">
    <source>
        <dbReference type="ARBA" id="ARBA00007957"/>
    </source>
</evidence>
<evidence type="ECO:0000256" key="7">
    <source>
        <dbReference type="PIRSR" id="PIRSR602481-1"/>
    </source>
</evidence>
<gene>
    <name evidence="8" type="ORF">E2L08_03545</name>
</gene>
<dbReference type="GO" id="GO:0008270">
    <property type="term" value="F:zinc ion binding"/>
    <property type="evidence" value="ECO:0007669"/>
    <property type="project" value="TreeGrafter"/>
</dbReference>
<dbReference type="InterPro" id="IPR002481">
    <property type="entry name" value="FUR"/>
</dbReference>
<comment type="caution">
    <text evidence="8">The sequence shown here is derived from an EMBL/GenBank/DDBJ whole genome shotgun (WGS) entry which is preliminary data.</text>
</comment>
<comment type="similarity">
    <text evidence="1">Belongs to the Fur family.</text>
</comment>
<dbReference type="InterPro" id="IPR043135">
    <property type="entry name" value="Fur_C"/>
</dbReference>
<reference evidence="8 9" key="1">
    <citation type="submission" date="2019-03" db="EMBL/GenBank/DDBJ databases">
        <title>Primorskyibacter sp. SS33 isolated from sediments.</title>
        <authorList>
            <person name="Xunke S."/>
        </authorList>
    </citation>
    <scope>NUCLEOTIDE SEQUENCE [LARGE SCALE GENOMIC DNA]</scope>
    <source>
        <strain evidence="8 9">SS33</strain>
    </source>
</reference>
<evidence type="ECO:0000256" key="6">
    <source>
        <dbReference type="ARBA" id="ARBA00023163"/>
    </source>
</evidence>
<dbReference type="OrthoDB" id="9801127at2"/>
<dbReference type="InterPro" id="IPR036390">
    <property type="entry name" value="WH_DNA-bd_sf"/>
</dbReference>
<evidence type="ECO:0000256" key="3">
    <source>
        <dbReference type="ARBA" id="ARBA00022833"/>
    </source>
</evidence>
<dbReference type="GO" id="GO:0003700">
    <property type="term" value="F:DNA-binding transcription factor activity"/>
    <property type="evidence" value="ECO:0007669"/>
    <property type="project" value="InterPro"/>
</dbReference>
<dbReference type="Pfam" id="PF01475">
    <property type="entry name" value="FUR"/>
    <property type="match status" value="1"/>
</dbReference>